<name>I0YXI1_COCSC</name>
<dbReference type="KEGG" id="csl:COCSUDRAFT_42055"/>
<reference evidence="1 2" key="1">
    <citation type="journal article" date="2012" name="Genome Biol.">
        <title>The genome of the polar eukaryotic microalga coccomyxa subellipsoidea reveals traits of cold adaptation.</title>
        <authorList>
            <person name="Blanc G."/>
            <person name="Agarkova I."/>
            <person name="Grimwood J."/>
            <person name="Kuo A."/>
            <person name="Brueggeman A."/>
            <person name="Dunigan D."/>
            <person name="Gurnon J."/>
            <person name="Ladunga I."/>
            <person name="Lindquist E."/>
            <person name="Lucas S."/>
            <person name="Pangilinan J."/>
            <person name="Proschold T."/>
            <person name="Salamov A."/>
            <person name="Schmutz J."/>
            <person name="Weeks D."/>
            <person name="Yamada T."/>
            <person name="Claverie J.M."/>
            <person name="Grigoriev I."/>
            <person name="Van Etten J."/>
            <person name="Lomsadze A."/>
            <person name="Borodovsky M."/>
        </authorList>
    </citation>
    <scope>NUCLEOTIDE SEQUENCE [LARGE SCALE GENOMIC DNA]</scope>
    <source>
        <strain evidence="1 2">C-169</strain>
    </source>
</reference>
<accession>I0YXI1</accession>
<keyword evidence="2" id="KW-1185">Reference proteome</keyword>
<organism evidence="1 2">
    <name type="scientific">Coccomyxa subellipsoidea (strain C-169)</name>
    <name type="common">Green microalga</name>
    <dbReference type="NCBI Taxonomy" id="574566"/>
    <lineage>
        <taxon>Eukaryota</taxon>
        <taxon>Viridiplantae</taxon>
        <taxon>Chlorophyta</taxon>
        <taxon>core chlorophytes</taxon>
        <taxon>Trebouxiophyceae</taxon>
        <taxon>Trebouxiophyceae incertae sedis</taxon>
        <taxon>Coccomyxaceae</taxon>
        <taxon>Coccomyxa</taxon>
        <taxon>Coccomyxa subellipsoidea</taxon>
    </lineage>
</organism>
<comment type="caution">
    <text evidence="1">The sequence shown here is derived from an EMBL/GenBank/DDBJ whole genome shotgun (WGS) entry which is preliminary data.</text>
</comment>
<dbReference type="RefSeq" id="XP_005647644.1">
    <property type="nucleotide sequence ID" value="XM_005647587.1"/>
</dbReference>
<evidence type="ECO:0000313" key="2">
    <source>
        <dbReference type="Proteomes" id="UP000007264"/>
    </source>
</evidence>
<protein>
    <submittedName>
        <fullName evidence="1">Uncharacterized protein</fullName>
    </submittedName>
</protein>
<dbReference type="GeneID" id="17041088"/>
<proteinExistence type="predicted"/>
<sequence>MFKWAVISNCLQEHASSACWLREHQQPQQNTVEGAAEKLGRKHLNKLHQAGMLMETDHEDEDRGDPSPLLKAAKRIWMRKRSKWKKSGTQLKVAALLVEMDFPNELEYPTTD</sequence>
<dbReference type="AlphaFoldDB" id="I0YXI1"/>
<dbReference type="Proteomes" id="UP000007264">
    <property type="component" value="Unassembled WGS sequence"/>
</dbReference>
<gene>
    <name evidence="1" type="ORF">COCSUDRAFT_42055</name>
</gene>
<dbReference type="EMBL" id="AGSI01000008">
    <property type="protein sequence ID" value="EIE23100.1"/>
    <property type="molecule type" value="Genomic_DNA"/>
</dbReference>
<evidence type="ECO:0000313" key="1">
    <source>
        <dbReference type="EMBL" id="EIE23100.1"/>
    </source>
</evidence>